<organism evidence="3 4">
    <name type="scientific">Deinococcus antarcticus</name>
    <dbReference type="NCBI Taxonomy" id="1298767"/>
    <lineage>
        <taxon>Bacteria</taxon>
        <taxon>Thermotogati</taxon>
        <taxon>Deinococcota</taxon>
        <taxon>Deinococci</taxon>
        <taxon>Deinococcales</taxon>
        <taxon>Deinococcaceae</taxon>
        <taxon>Deinococcus</taxon>
    </lineage>
</organism>
<feature type="region of interest" description="Disordered" evidence="1">
    <location>
        <begin position="633"/>
        <end position="659"/>
    </location>
</feature>
<accession>A0ABV8AAH7</accession>
<feature type="domain" description="PRC-barrel" evidence="2">
    <location>
        <begin position="2"/>
        <end position="73"/>
    </location>
</feature>
<sequence>MIKGKEILGRNIVAISTGEKVDSVRDVVFDHQGNRVLALLVDEGGWFRAAKAVPFARIRSIGEHAVMIASPDDVTSSRDDKALGDALESKKSLLGMALLTTDGQNLGRIADVYFDEQTGNVVGYEATGGLFADLSSGRAFIPAPSDVQIGEDAAIVPISVANAMKENPGGIRGAIKSAGDAVTGAVQGAGNAVTGAVHNAGEAVKDTYQNAASSVKESVGNATEAVNERQQEYVIGKTSNAEIVAEDGTVIVHQGETVTPLHAEVAEWHGKLPALAAAVTGAAITGSAQQATSNVTQATESFTSKMTAGFRDLLGEARRRQKEYVIGKTAGGDIELENGMVIVRKGDTISAAQADAAEKAGKLAALTAAATGGAIASAYDDAKTRVQESYEDVKDAAADRQKAYVTGKIAGNNVVSETGEVIVSKGVTIGAHHADRAEATGTLAALTAAATTGTVTGAGQPQPASAYRLEDTLGRRVKHDIRAPGGTLLAVQGQIVTTDLIARAENLGLENELIDTTIGDGTLTSQGAAAGAAVAGGLDKVSEGASNLLNKAKSWLSDRKEETEAAIQQREQEMHEGRIRAALGRPVTRVILAPDDSIILNTGEIITNKAIDAARAGNVLDILLDSVSKEDPAIDPLATRPAETGQAALDSQHDPKTES</sequence>
<keyword evidence="4" id="KW-1185">Reference proteome</keyword>
<dbReference type="InterPro" id="IPR027275">
    <property type="entry name" value="PRC-brl_dom"/>
</dbReference>
<evidence type="ECO:0000313" key="3">
    <source>
        <dbReference type="EMBL" id="MFC3861477.1"/>
    </source>
</evidence>
<evidence type="ECO:0000313" key="4">
    <source>
        <dbReference type="Proteomes" id="UP001595748"/>
    </source>
</evidence>
<evidence type="ECO:0000259" key="2">
    <source>
        <dbReference type="Pfam" id="PF05239"/>
    </source>
</evidence>
<gene>
    <name evidence="3" type="ORF">ACFOPQ_11970</name>
</gene>
<dbReference type="InterPro" id="IPR011033">
    <property type="entry name" value="PRC_barrel-like_sf"/>
</dbReference>
<dbReference type="Pfam" id="PF05239">
    <property type="entry name" value="PRC"/>
    <property type="match status" value="2"/>
</dbReference>
<dbReference type="RefSeq" id="WP_380078402.1">
    <property type="nucleotide sequence ID" value="NZ_JBHRZF010000142.1"/>
</dbReference>
<reference evidence="4" key="1">
    <citation type="journal article" date="2019" name="Int. J. Syst. Evol. Microbiol.">
        <title>The Global Catalogue of Microorganisms (GCM) 10K type strain sequencing project: providing services to taxonomists for standard genome sequencing and annotation.</title>
        <authorList>
            <consortium name="The Broad Institute Genomics Platform"/>
            <consortium name="The Broad Institute Genome Sequencing Center for Infectious Disease"/>
            <person name="Wu L."/>
            <person name="Ma J."/>
        </authorList>
    </citation>
    <scope>NUCLEOTIDE SEQUENCE [LARGE SCALE GENOMIC DNA]</scope>
    <source>
        <strain evidence="4">CCTCC AB 2013263</strain>
    </source>
</reference>
<dbReference type="Proteomes" id="UP001595748">
    <property type="component" value="Unassembled WGS sequence"/>
</dbReference>
<name>A0ABV8AAH7_9DEIO</name>
<dbReference type="Gene3D" id="2.30.30.240">
    <property type="entry name" value="PRC-barrel domain"/>
    <property type="match status" value="2"/>
</dbReference>
<protein>
    <submittedName>
        <fullName evidence="3">PRC-barrel domain-containing protein</fullName>
    </submittedName>
</protein>
<proteinExistence type="predicted"/>
<evidence type="ECO:0000256" key="1">
    <source>
        <dbReference type="SAM" id="MobiDB-lite"/>
    </source>
</evidence>
<dbReference type="EMBL" id="JBHRZF010000142">
    <property type="protein sequence ID" value="MFC3861477.1"/>
    <property type="molecule type" value="Genomic_DNA"/>
</dbReference>
<comment type="caution">
    <text evidence="3">The sequence shown here is derived from an EMBL/GenBank/DDBJ whole genome shotgun (WGS) entry which is preliminary data.</text>
</comment>
<feature type="domain" description="PRC-barrel" evidence="2">
    <location>
        <begin position="92"/>
        <end position="158"/>
    </location>
</feature>
<dbReference type="SUPFAM" id="SSF50346">
    <property type="entry name" value="PRC-barrel domain"/>
    <property type="match status" value="2"/>
</dbReference>